<sequence>MEQFKRGLSREWKWLSG</sequence>
<dbReference type="EMBL" id="GBRH01164805">
    <property type="protein sequence ID" value="JAE33091.1"/>
    <property type="molecule type" value="Transcribed_RNA"/>
</dbReference>
<dbReference type="AlphaFoldDB" id="A0A0A9HE49"/>
<evidence type="ECO:0000313" key="1">
    <source>
        <dbReference type="EMBL" id="JAE33091.1"/>
    </source>
</evidence>
<reference evidence="1" key="1">
    <citation type="submission" date="2014-09" db="EMBL/GenBank/DDBJ databases">
        <authorList>
            <person name="Magalhaes I.L.F."/>
            <person name="Oliveira U."/>
            <person name="Santos F.R."/>
            <person name="Vidigal T.H.D.A."/>
            <person name="Brescovit A.D."/>
            <person name="Santos A.J."/>
        </authorList>
    </citation>
    <scope>NUCLEOTIDE SEQUENCE</scope>
    <source>
        <tissue evidence="1">Shoot tissue taken approximately 20 cm above the soil surface</tissue>
    </source>
</reference>
<accession>A0A0A9HE49</accession>
<protein>
    <submittedName>
        <fullName evidence="1">Uncharacterized protein</fullName>
    </submittedName>
</protein>
<name>A0A0A9HE49_ARUDO</name>
<organism evidence="1">
    <name type="scientific">Arundo donax</name>
    <name type="common">Giant reed</name>
    <name type="synonym">Donax arundinaceus</name>
    <dbReference type="NCBI Taxonomy" id="35708"/>
    <lineage>
        <taxon>Eukaryota</taxon>
        <taxon>Viridiplantae</taxon>
        <taxon>Streptophyta</taxon>
        <taxon>Embryophyta</taxon>
        <taxon>Tracheophyta</taxon>
        <taxon>Spermatophyta</taxon>
        <taxon>Magnoliopsida</taxon>
        <taxon>Liliopsida</taxon>
        <taxon>Poales</taxon>
        <taxon>Poaceae</taxon>
        <taxon>PACMAD clade</taxon>
        <taxon>Arundinoideae</taxon>
        <taxon>Arundineae</taxon>
        <taxon>Arundo</taxon>
    </lineage>
</organism>
<proteinExistence type="predicted"/>
<reference evidence="1" key="2">
    <citation type="journal article" date="2015" name="Data Brief">
        <title>Shoot transcriptome of the giant reed, Arundo donax.</title>
        <authorList>
            <person name="Barrero R.A."/>
            <person name="Guerrero F.D."/>
            <person name="Moolhuijzen P."/>
            <person name="Goolsby J.A."/>
            <person name="Tidwell J."/>
            <person name="Bellgard S.E."/>
            <person name="Bellgard M.I."/>
        </authorList>
    </citation>
    <scope>NUCLEOTIDE SEQUENCE</scope>
    <source>
        <tissue evidence="1">Shoot tissue taken approximately 20 cm above the soil surface</tissue>
    </source>
</reference>